<reference evidence="2 3" key="1">
    <citation type="submission" date="2019-06" db="EMBL/GenBank/DDBJ databases">
        <title>Genomics analysis of Aphanomyces spp. identifies a new class of oomycete effector associated with host adaptation.</title>
        <authorList>
            <person name="Gaulin E."/>
        </authorList>
    </citation>
    <scope>NUCLEOTIDE SEQUENCE [LARGE SCALE GENOMIC DNA]</scope>
    <source>
        <strain evidence="2 3">E</strain>
    </source>
</reference>
<sequence length="194" mass="22771">MLNEIETFNEYAKNFAEHRKELVRTTLDNLEKAQTRQKNYYDKKRSLVEFKEGDYVMLATRNIPLKHAQVGNKNEKTKLVPRFIGPFKILEAVNANVMRLTLPRSMGRLHEVFNVNCLKHYAENTERFQLRSIPKESSVILDDARNELHIVEALLKQRQFNAKNEYLVKWHALPDTKQHDSLRATSSMFPISND</sequence>
<name>A0A6A4Z820_APHAT</name>
<evidence type="ECO:0000259" key="1">
    <source>
        <dbReference type="Pfam" id="PF24626"/>
    </source>
</evidence>
<comment type="caution">
    <text evidence="2">The sequence shown here is derived from an EMBL/GenBank/DDBJ whole genome shotgun (WGS) entry which is preliminary data.</text>
</comment>
<organism evidence="2 3">
    <name type="scientific">Aphanomyces astaci</name>
    <name type="common">Crayfish plague agent</name>
    <dbReference type="NCBI Taxonomy" id="112090"/>
    <lineage>
        <taxon>Eukaryota</taxon>
        <taxon>Sar</taxon>
        <taxon>Stramenopiles</taxon>
        <taxon>Oomycota</taxon>
        <taxon>Saprolegniomycetes</taxon>
        <taxon>Saprolegniales</taxon>
        <taxon>Verrucalvaceae</taxon>
        <taxon>Aphanomyces</taxon>
    </lineage>
</organism>
<proteinExistence type="predicted"/>
<dbReference type="Gene3D" id="2.40.50.40">
    <property type="match status" value="1"/>
</dbReference>
<dbReference type="InterPro" id="IPR016197">
    <property type="entry name" value="Chromo-like_dom_sf"/>
</dbReference>
<gene>
    <name evidence="2" type="ORF">AaE_014172</name>
</gene>
<dbReference type="InterPro" id="IPR056924">
    <property type="entry name" value="SH3_Tf2-1"/>
</dbReference>
<dbReference type="AlphaFoldDB" id="A0A6A4Z820"/>
<dbReference type="PANTHER" id="PTHR46148">
    <property type="entry name" value="CHROMO DOMAIN-CONTAINING PROTEIN"/>
    <property type="match status" value="1"/>
</dbReference>
<evidence type="ECO:0000313" key="2">
    <source>
        <dbReference type="EMBL" id="KAF0706334.1"/>
    </source>
</evidence>
<dbReference type="SUPFAM" id="SSF54160">
    <property type="entry name" value="Chromo domain-like"/>
    <property type="match status" value="1"/>
</dbReference>
<protein>
    <recommendedName>
        <fullName evidence="1">Tf2-1-like SH3-like domain-containing protein</fullName>
    </recommendedName>
</protein>
<feature type="domain" description="Tf2-1-like SH3-like" evidence="1">
    <location>
        <begin position="53"/>
        <end position="121"/>
    </location>
</feature>
<dbReference type="VEuPathDB" id="FungiDB:H257_19075"/>
<dbReference type="Proteomes" id="UP000469452">
    <property type="component" value="Unassembled WGS sequence"/>
</dbReference>
<dbReference type="EMBL" id="VJMI01019816">
    <property type="protein sequence ID" value="KAF0706334.1"/>
    <property type="molecule type" value="Genomic_DNA"/>
</dbReference>
<accession>A0A6A4Z820</accession>
<evidence type="ECO:0000313" key="3">
    <source>
        <dbReference type="Proteomes" id="UP000469452"/>
    </source>
</evidence>
<dbReference type="PANTHER" id="PTHR46148:SF52">
    <property type="entry name" value="OS04G0603800 PROTEIN"/>
    <property type="match status" value="1"/>
</dbReference>
<dbReference type="Pfam" id="PF24626">
    <property type="entry name" value="SH3_Tf2-1"/>
    <property type="match status" value="1"/>
</dbReference>